<dbReference type="EMBL" id="PUHZ01000003">
    <property type="protein sequence ID" value="PQO47840.1"/>
    <property type="molecule type" value="Genomic_DNA"/>
</dbReference>
<sequence length="174" mass="19871">MHSSTKSRATWAIIIVVEILALVAIGGYFVWSFLEDVRVYESHMTPGIISSEEFPLPLEQRLAELEASGLDLNGLAAYRVRGEWDMDQKTVCRLPYSADRVDIITDQLEMQPVESASWSAFLQETLPSGWWPADLSQTRAYESLRFTNGEEGDRYCLAHQKGEAVMFLYYDFNF</sequence>
<evidence type="ECO:0000313" key="2">
    <source>
        <dbReference type="EMBL" id="PQO47840.1"/>
    </source>
</evidence>
<dbReference type="RefSeq" id="WP_105333712.1">
    <property type="nucleotide sequence ID" value="NZ_PUHZ01000003.1"/>
</dbReference>
<protein>
    <submittedName>
        <fullName evidence="2">Uncharacterized protein</fullName>
    </submittedName>
</protein>
<keyword evidence="1" id="KW-0812">Transmembrane</keyword>
<organism evidence="2 3">
    <name type="scientific">Blastopirellula marina</name>
    <dbReference type="NCBI Taxonomy" id="124"/>
    <lineage>
        <taxon>Bacteria</taxon>
        <taxon>Pseudomonadati</taxon>
        <taxon>Planctomycetota</taxon>
        <taxon>Planctomycetia</taxon>
        <taxon>Pirellulales</taxon>
        <taxon>Pirellulaceae</taxon>
        <taxon>Blastopirellula</taxon>
    </lineage>
</organism>
<name>A0A2S8GTV9_9BACT</name>
<keyword evidence="1" id="KW-0472">Membrane</keyword>
<evidence type="ECO:0000256" key="1">
    <source>
        <dbReference type="SAM" id="Phobius"/>
    </source>
</evidence>
<evidence type="ECO:0000313" key="3">
    <source>
        <dbReference type="Proteomes" id="UP000237819"/>
    </source>
</evidence>
<dbReference type="Proteomes" id="UP000237819">
    <property type="component" value="Unassembled WGS sequence"/>
</dbReference>
<dbReference type="AlphaFoldDB" id="A0A2S8GTV9"/>
<feature type="transmembrane region" description="Helical" evidence="1">
    <location>
        <begin position="12"/>
        <end position="34"/>
    </location>
</feature>
<accession>A0A2S8GTV9</accession>
<gene>
    <name evidence="2" type="ORF">C5Y93_02010</name>
</gene>
<comment type="caution">
    <text evidence="2">The sequence shown here is derived from an EMBL/GenBank/DDBJ whole genome shotgun (WGS) entry which is preliminary data.</text>
</comment>
<proteinExistence type="predicted"/>
<reference evidence="2 3" key="1">
    <citation type="submission" date="2018-02" db="EMBL/GenBank/DDBJ databases">
        <title>Comparative genomes isolates from brazilian mangrove.</title>
        <authorList>
            <person name="Araujo J.E."/>
            <person name="Taketani R.G."/>
            <person name="Silva M.C.P."/>
            <person name="Loureco M.V."/>
            <person name="Andreote F.D."/>
        </authorList>
    </citation>
    <scope>NUCLEOTIDE SEQUENCE [LARGE SCALE GENOMIC DNA]</scope>
    <source>
        <strain evidence="2 3">Nap-Phe MGV</strain>
    </source>
</reference>
<keyword evidence="1" id="KW-1133">Transmembrane helix</keyword>